<accession>A0A485L5Z0</accession>
<protein>
    <submittedName>
        <fullName evidence="2">Aste57867_16218 protein</fullName>
    </submittedName>
</protein>
<sequence length="103" mass="11224">MVLLSSLYLPVDAIPNPLNIPINWSRLSCSRSSPVLAFEINRVAGLVWTGRPLLFVRSVVALCLLSTAHLELRQLGSLGFMTAFEANLMDATKLVLASGEVAW</sequence>
<keyword evidence="3" id="KW-1185">Reference proteome</keyword>
<evidence type="ECO:0000313" key="3">
    <source>
        <dbReference type="Proteomes" id="UP000332933"/>
    </source>
</evidence>
<name>A0A485L5Z0_9STRA</name>
<evidence type="ECO:0000313" key="1">
    <source>
        <dbReference type="EMBL" id="KAF0692707.1"/>
    </source>
</evidence>
<reference evidence="2 3" key="1">
    <citation type="submission" date="2019-03" db="EMBL/GenBank/DDBJ databases">
        <authorList>
            <person name="Gaulin E."/>
            <person name="Dumas B."/>
        </authorList>
    </citation>
    <scope>NUCLEOTIDE SEQUENCE [LARGE SCALE GENOMIC DNA]</scope>
    <source>
        <strain evidence="2">CBS 568.67</strain>
    </source>
</reference>
<reference evidence="1" key="2">
    <citation type="submission" date="2019-06" db="EMBL/GenBank/DDBJ databases">
        <title>Genomics analysis of Aphanomyces spp. identifies a new class of oomycete effector associated with host adaptation.</title>
        <authorList>
            <person name="Gaulin E."/>
        </authorList>
    </citation>
    <scope>NUCLEOTIDE SEQUENCE</scope>
    <source>
        <strain evidence="1">CBS 578.67</strain>
    </source>
</reference>
<gene>
    <name evidence="2" type="primary">Aste57867_16218</name>
    <name evidence="1" type="ORF">As57867_016161</name>
    <name evidence="2" type="ORF">ASTE57867_16218</name>
</gene>
<dbReference type="AlphaFoldDB" id="A0A485L5Z0"/>
<dbReference type="EMBL" id="CAADRA010005875">
    <property type="protein sequence ID" value="VFT92996.1"/>
    <property type="molecule type" value="Genomic_DNA"/>
</dbReference>
<proteinExistence type="predicted"/>
<dbReference type="Proteomes" id="UP000332933">
    <property type="component" value="Unassembled WGS sequence"/>
</dbReference>
<organism evidence="2 3">
    <name type="scientific">Aphanomyces stellatus</name>
    <dbReference type="NCBI Taxonomy" id="120398"/>
    <lineage>
        <taxon>Eukaryota</taxon>
        <taxon>Sar</taxon>
        <taxon>Stramenopiles</taxon>
        <taxon>Oomycota</taxon>
        <taxon>Saprolegniomycetes</taxon>
        <taxon>Saprolegniales</taxon>
        <taxon>Verrucalvaceae</taxon>
        <taxon>Aphanomyces</taxon>
    </lineage>
</organism>
<evidence type="ECO:0000313" key="2">
    <source>
        <dbReference type="EMBL" id="VFT92996.1"/>
    </source>
</evidence>
<dbReference type="EMBL" id="VJMH01005854">
    <property type="protein sequence ID" value="KAF0692707.1"/>
    <property type="molecule type" value="Genomic_DNA"/>
</dbReference>